<evidence type="ECO:0000256" key="3">
    <source>
        <dbReference type="ARBA" id="ARBA00022525"/>
    </source>
</evidence>
<dbReference type="OrthoDB" id="254354at2"/>
<dbReference type="RefSeq" id="WP_145096538.1">
    <property type="nucleotide sequence ID" value="NZ_CP036274.1"/>
</dbReference>
<dbReference type="InterPro" id="IPR018511">
    <property type="entry name" value="Hemolysin-typ_Ca-bd_CS"/>
</dbReference>
<feature type="region of interest" description="Disordered" evidence="8">
    <location>
        <begin position="1533"/>
        <end position="1559"/>
    </location>
</feature>
<keyword evidence="7" id="KW-0472">Membrane</keyword>
<dbReference type="InterPro" id="IPR001343">
    <property type="entry name" value="Hemolysn_Ca-bd"/>
</dbReference>
<dbReference type="GO" id="GO:0005576">
    <property type="term" value="C:extracellular region"/>
    <property type="evidence" value="ECO:0007669"/>
    <property type="project" value="UniProtKB-SubCell"/>
</dbReference>
<dbReference type="SUPFAM" id="SSF51120">
    <property type="entry name" value="beta-Roll"/>
    <property type="match status" value="2"/>
</dbReference>
<dbReference type="InterPro" id="IPR003995">
    <property type="entry name" value="RTX_toxin_determinant-A"/>
</dbReference>
<gene>
    <name evidence="10" type="primary">cya_7</name>
    <name evidence="10" type="ORF">ETAA8_58200</name>
</gene>
<dbReference type="InterPro" id="IPR045474">
    <property type="entry name" value="GEVED"/>
</dbReference>
<sequence length="2189" mass="228231">MLLATAAAGDQFVVAETVGFASTPAAIAVQANGSFTAAWESFEEEASGSGFGVFAQRFNADGTPVAPSFQVNTVDDREQSAPAIAVDAAGNHLIVWQSKGQDDVDGDTFGIYGQWYNNAGPLGSEFKINTATSGDQKSPSVAIDGSGKAIVSWQSFGQDGSDWGVYYTRLDAVVGVAPDTTPSGDVLVNDATAGIQQNPTVVAAANGNFVIAWEAIEPLAGDDASLDIYAKAYNAAGGEITLGEQLVNSDQLRDQVTPQAAIDADGDFVVVWVAGGIPGSGSDVFGQRFNELGTRAGQQFRVNNTTSASQVGGVVSMDSAGNFLVGWQSVHQDGFSEGIFGREYDFNGNTLVDEFQVNTVTEGPQSVPSIGMNGTGRAVVTWHGKNEDHESALFAQRFQVPNTDLNLFRVGSETELASFVELEGSRASAAMDLLGNSVVVFESYDEDGDALGVFGQLLDNFGDPLGGAFLVNTEFATGNQGAPAVGRAPNGNFVVAWHSKDQDGSGYGIFAQRYNAAGAQVGSAFQVNTQSIGDQVTPTVAMGDDGRFVIAWQGADQDDDGVGSDIADGTSDIFARRYDSAGSPIGLEFQVNQEEATDQIMPAVTMNAAGKFAIAWVSSHPAATIPEIDPEKSVFVQWYNENGVSTGSEVLAHAYVKDAQESPQIGMDAAGNFVVAWQSINQDGGTWGVYARQFLASKSPVQPTEFQVNQITEGLQRLVGLGVDAAGNFVIAFENTLPGTDDGISTDIYRREYFPNGTANGNENLVNTWSGGPQTLPVVARAATGNYGIFWMGQGFSHIDGVHGRLYDVNLVDDPGEPSRIPVGDQFLVGQTIGFEFGSPAIAVHGDGSFTLAFETFEEDTSGFGIFTQRFDATGNAIPGSRVQVNTTVVDDQSAPAIASDGAGNVLIVWQSKDTSGSGIFGQWLSAAGVKVGSEFRLNSTIIGDQTNPDVAIDENGTAIVAWQSVGQDGAGLGVYYTLLDTVGDDIRGSEHLANVSTAGDQQSPRVSAAAFDSSPGNNQFVIAWQGPGEAVTEASVEIFARRLSPAGAPQGSEFVVNSILTKDQILPDLGMDAAGNVVFVWQSEGQSNSGSDVYTRQMTAAGNLLGSDVLVNTTKTRPQRLPSVAVDAAGNSLVSWQSQHQDGYSWGIYRQAFNAAGGRVGEEVIVNHRVEGPQTAPTVSSNATGDAVVAWLGNSSTHEPSIFAHLFDLPATEVEGEIILTSYAGLEEMPPAAAMNGRRESVVAWTSYAEDGSGQGVFAQLLNDQGLPIGSRFTVNEFTQGNQGAPAVARAADGRFVIAWESEDQDGSGYGIYARRYFANGSPDGAIFKVNTVTAGDQRAPTVAIAPDGHFVIAWESAGANGLDIKAQRYLASGAMDGSEFRVNNEVLLDQFDPSIAMNAAGQFVIAWVSDHPAAVPGTEDTEKSIFAQCFNSNGQPAAGNEVLVHRYVKDGQEAPAVGIDGSGRFVVAWQSINQDGNSWGIFARRFEANKTPIERREFVVNETRMGPQRYVGLGMDEFGRFVVTWQSNTRAELTDGGSGGGGGGGEQEPGSPEGSSWDLFARQYSANGSPEGGELSVNSWQMGPQILPVVAQAPGGDFGIFWLGQGPDHVEGVHGRLYQSLFDFGDAPDPFLNANGRYPTLLSSNGARHLPGSKLFLGSGVDAELNGQPNTSATGDDFDANGDDEDGVILPASLFSGLSTTITVTASLAGKLDAWIDFDRDGIFEATEQIATNLSVIAGQNSLAFTVPSTAIAGTSFARFRVSSAGGLSSLGAAADGEVEDYSVQVVTQGGTQLIDDPANPGKKILLVIGTNSADYIYVYPSGSSIQVIQVRIGGSILGGFPAASISKIEVHGLGGADYIYVYSTITKPTELYGDAGNDYLYGGSGPDLIYGGDGVDRLTGGDGNDQLVGGSGGDYLYGGAGVDSFTESGAGAFVVTSTQLKVGSETNNLNGLEQATLVGDNGKNSFNVTGWSGSGTVDGRGGIDKLIVAGNANFTLSDSQLTRSVGAAFALTSIEDADLTGGTGNNVLDATGFSGQLKLSGGAGNDTLKSGAGPAILLGGTGNDLLQAATGRTLMIGGTGVDRLVGGGNEDLLIDGTTSYDSNAAALLALLNEWNSAGDYATRVANLNGTLTGGLNGTYRLTSTTVKKDTSVDVLTGNAGLDWYFAKLAAPYKDSLTDQTVGEIAN</sequence>
<dbReference type="Pfam" id="PF00353">
    <property type="entry name" value="HemolysinCabind"/>
    <property type="match status" value="2"/>
</dbReference>
<keyword evidence="6" id="KW-0843">Virulence</keyword>
<dbReference type="PRINTS" id="PR00313">
    <property type="entry name" value="CABNDNGRPT"/>
</dbReference>
<evidence type="ECO:0000256" key="5">
    <source>
        <dbReference type="ARBA" id="ARBA00022737"/>
    </source>
</evidence>
<dbReference type="PRINTS" id="PR01488">
    <property type="entry name" value="RTXTOXINA"/>
</dbReference>
<keyword evidence="11" id="KW-1185">Reference proteome</keyword>
<comment type="subcellular location">
    <subcellularLocation>
        <location evidence="1">Membrane</location>
    </subcellularLocation>
    <subcellularLocation>
        <location evidence="2">Secreted</location>
    </subcellularLocation>
</comment>
<dbReference type="GO" id="GO:0090729">
    <property type="term" value="F:toxin activity"/>
    <property type="evidence" value="ECO:0007669"/>
    <property type="project" value="UniProtKB-KW"/>
</dbReference>
<evidence type="ECO:0000256" key="6">
    <source>
        <dbReference type="ARBA" id="ARBA00023026"/>
    </source>
</evidence>
<dbReference type="KEGG" id="aagg:ETAA8_58200"/>
<name>A0A517YKC8_9BACT</name>
<protein>
    <submittedName>
        <fullName evidence="10">Bifunctional hemolysin/adenylate cyclase</fullName>
    </submittedName>
</protein>
<dbReference type="PANTHER" id="PTHR38340">
    <property type="entry name" value="S-LAYER PROTEIN"/>
    <property type="match status" value="1"/>
</dbReference>
<reference evidence="10 11" key="1">
    <citation type="submission" date="2019-02" db="EMBL/GenBank/DDBJ databases">
        <title>Deep-cultivation of Planctomycetes and their phenomic and genomic characterization uncovers novel biology.</title>
        <authorList>
            <person name="Wiegand S."/>
            <person name="Jogler M."/>
            <person name="Boedeker C."/>
            <person name="Pinto D."/>
            <person name="Vollmers J."/>
            <person name="Rivas-Marin E."/>
            <person name="Kohn T."/>
            <person name="Peeters S.H."/>
            <person name="Heuer A."/>
            <person name="Rast P."/>
            <person name="Oberbeckmann S."/>
            <person name="Bunk B."/>
            <person name="Jeske O."/>
            <person name="Meyerdierks A."/>
            <person name="Storesund J.E."/>
            <person name="Kallscheuer N."/>
            <person name="Luecker S."/>
            <person name="Lage O.M."/>
            <person name="Pohl T."/>
            <person name="Merkel B.J."/>
            <person name="Hornburger P."/>
            <person name="Mueller R.-W."/>
            <person name="Bruemmer F."/>
            <person name="Labrenz M."/>
            <person name="Spormann A.M."/>
            <person name="Op den Camp H."/>
            <person name="Overmann J."/>
            <person name="Amann R."/>
            <person name="Jetten M.S.M."/>
            <person name="Mascher T."/>
            <person name="Medema M.H."/>
            <person name="Devos D.P."/>
            <person name="Kaster A.-K."/>
            <person name="Ovreas L."/>
            <person name="Rohde M."/>
            <person name="Galperin M.Y."/>
            <person name="Jogler C."/>
        </authorList>
    </citation>
    <scope>NUCLEOTIDE SEQUENCE [LARGE SCALE GENOMIC DNA]</scope>
    <source>
        <strain evidence="10 11">ETA_A8</strain>
    </source>
</reference>
<dbReference type="Pfam" id="PF20009">
    <property type="entry name" value="GEVED"/>
    <property type="match status" value="1"/>
</dbReference>
<evidence type="ECO:0000256" key="8">
    <source>
        <dbReference type="SAM" id="MobiDB-lite"/>
    </source>
</evidence>
<dbReference type="PANTHER" id="PTHR38340:SF1">
    <property type="entry name" value="S-LAYER PROTEIN"/>
    <property type="match status" value="1"/>
</dbReference>
<evidence type="ECO:0000313" key="10">
    <source>
        <dbReference type="EMBL" id="QDU30673.1"/>
    </source>
</evidence>
<evidence type="ECO:0000256" key="4">
    <source>
        <dbReference type="ARBA" id="ARBA00022656"/>
    </source>
</evidence>
<dbReference type="PROSITE" id="PS00330">
    <property type="entry name" value="HEMOLYSIN_CALCIUM"/>
    <property type="match status" value="3"/>
</dbReference>
<accession>A0A517YKC8</accession>
<evidence type="ECO:0000256" key="1">
    <source>
        <dbReference type="ARBA" id="ARBA00004370"/>
    </source>
</evidence>
<dbReference type="Gene3D" id="2.150.10.10">
    <property type="entry name" value="Serralysin-like metalloprotease, C-terminal"/>
    <property type="match status" value="1"/>
</dbReference>
<dbReference type="InterPro" id="IPR011049">
    <property type="entry name" value="Serralysin-like_metalloprot_C"/>
</dbReference>
<keyword evidence="5" id="KW-0677">Repeat</keyword>
<proteinExistence type="predicted"/>
<evidence type="ECO:0000313" key="11">
    <source>
        <dbReference type="Proteomes" id="UP000315017"/>
    </source>
</evidence>
<organism evidence="10 11">
    <name type="scientific">Anatilimnocola aggregata</name>
    <dbReference type="NCBI Taxonomy" id="2528021"/>
    <lineage>
        <taxon>Bacteria</taxon>
        <taxon>Pseudomonadati</taxon>
        <taxon>Planctomycetota</taxon>
        <taxon>Planctomycetia</taxon>
        <taxon>Pirellulales</taxon>
        <taxon>Pirellulaceae</taxon>
        <taxon>Anatilimnocola</taxon>
    </lineage>
</organism>
<dbReference type="EMBL" id="CP036274">
    <property type="protein sequence ID" value="QDU30673.1"/>
    <property type="molecule type" value="Genomic_DNA"/>
</dbReference>
<dbReference type="GO" id="GO:0005509">
    <property type="term" value="F:calcium ion binding"/>
    <property type="evidence" value="ECO:0007669"/>
    <property type="project" value="InterPro"/>
</dbReference>
<feature type="domain" description="GEVED" evidence="9">
    <location>
        <begin position="1714"/>
        <end position="1787"/>
    </location>
</feature>
<dbReference type="InterPro" id="IPR050557">
    <property type="entry name" value="RTX_toxin/Mannuronan_C5-epim"/>
</dbReference>
<keyword evidence="3" id="KW-0964">Secreted</keyword>
<evidence type="ECO:0000256" key="2">
    <source>
        <dbReference type="ARBA" id="ARBA00004613"/>
    </source>
</evidence>
<keyword evidence="4" id="KW-0800">Toxin</keyword>
<evidence type="ECO:0000256" key="7">
    <source>
        <dbReference type="ARBA" id="ARBA00023136"/>
    </source>
</evidence>
<feature type="compositionally biased region" description="Gly residues" evidence="8">
    <location>
        <begin position="1538"/>
        <end position="1549"/>
    </location>
</feature>
<evidence type="ECO:0000259" key="9">
    <source>
        <dbReference type="Pfam" id="PF20009"/>
    </source>
</evidence>
<dbReference type="Proteomes" id="UP000315017">
    <property type="component" value="Chromosome"/>
</dbReference>
<dbReference type="GO" id="GO:0016020">
    <property type="term" value="C:membrane"/>
    <property type="evidence" value="ECO:0007669"/>
    <property type="project" value="UniProtKB-SubCell"/>
</dbReference>